<comment type="similarity">
    <text evidence="1">Belongs to the universal stress protein A family.</text>
</comment>
<evidence type="ECO:0000259" key="2">
    <source>
        <dbReference type="Pfam" id="PF00582"/>
    </source>
</evidence>
<dbReference type="InterPro" id="IPR014729">
    <property type="entry name" value="Rossmann-like_a/b/a_fold"/>
</dbReference>
<dbReference type="AlphaFoldDB" id="A0A6B0VQW9"/>
<name>A0A6B0VQW9_9EURY</name>
<proteinExistence type="inferred from homology"/>
<dbReference type="OrthoDB" id="43026at2157"/>
<evidence type="ECO:0000313" key="4">
    <source>
        <dbReference type="Proteomes" id="UP000434101"/>
    </source>
</evidence>
<dbReference type="Gene3D" id="3.40.50.12370">
    <property type="match status" value="1"/>
</dbReference>
<dbReference type="EMBL" id="WUYX01000053">
    <property type="protein sequence ID" value="MXV63457.1"/>
    <property type="molecule type" value="Genomic_DNA"/>
</dbReference>
<organism evidence="3 4">
    <name type="scientific">Natronorubrum halalkaliphilum</name>
    <dbReference type="NCBI Taxonomy" id="2691917"/>
    <lineage>
        <taxon>Archaea</taxon>
        <taxon>Methanobacteriati</taxon>
        <taxon>Methanobacteriota</taxon>
        <taxon>Stenosarchaea group</taxon>
        <taxon>Halobacteria</taxon>
        <taxon>Halobacteriales</taxon>
        <taxon>Natrialbaceae</taxon>
        <taxon>Natronorubrum</taxon>
    </lineage>
</organism>
<accession>A0A6B0VQW9</accession>
<dbReference type="Gene3D" id="3.40.50.620">
    <property type="entry name" value="HUPs"/>
    <property type="match status" value="1"/>
</dbReference>
<keyword evidence="4" id="KW-1185">Reference proteome</keyword>
<feature type="domain" description="UspA" evidence="2">
    <location>
        <begin position="4"/>
        <end position="136"/>
    </location>
</feature>
<dbReference type="Proteomes" id="UP000434101">
    <property type="component" value="Unassembled WGS sequence"/>
</dbReference>
<dbReference type="PANTHER" id="PTHR46268">
    <property type="entry name" value="STRESS RESPONSE PROTEIN NHAX"/>
    <property type="match status" value="1"/>
</dbReference>
<dbReference type="RefSeq" id="WP_160066277.1">
    <property type="nucleotide sequence ID" value="NZ_WUYX01000053.1"/>
</dbReference>
<comment type="caution">
    <text evidence="3">The sequence shown here is derived from an EMBL/GenBank/DDBJ whole genome shotgun (WGS) entry which is preliminary data.</text>
</comment>
<feature type="domain" description="UspA" evidence="2">
    <location>
        <begin position="149"/>
        <end position="269"/>
    </location>
</feature>
<reference evidence="3 4" key="1">
    <citation type="submission" date="2020-01" db="EMBL/GenBank/DDBJ databases">
        <title>Natronorubrum sp. JWXQ-INN 674 isolated from Inner Mongolia Autonomous Region of China.</title>
        <authorList>
            <person name="Xue Q."/>
        </authorList>
    </citation>
    <scope>NUCLEOTIDE SEQUENCE [LARGE SCALE GENOMIC DNA]</scope>
    <source>
        <strain evidence="3 4">JWXQ-INN-674</strain>
    </source>
</reference>
<dbReference type="PANTHER" id="PTHR46268:SF6">
    <property type="entry name" value="UNIVERSAL STRESS PROTEIN UP12"/>
    <property type="match status" value="1"/>
</dbReference>
<dbReference type="CDD" id="cd00293">
    <property type="entry name" value="USP-like"/>
    <property type="match status" value="2"/>
</dbReference>
<evidence type="ECO:0000313" key="3">
    <source>
        <dbReference type="EMBL" id="MXV63457.1"/>
    </source>
</evidence>
<sequence>MSGDRLLVPVANPETADRLLDTAIDVARDRDLEILVLHVVGVPMQLSLEQARRSMDVEEGESVVEYAVDRTRQRDVSVTGRVRFGRDVAGSVLSVAEQEDVETILLGWRGRPRRRDVILGSYIDEVLANAPCDVLVKRIDREGGDVSSVLVPVAGGPHTEYAAEIAGSLARGQGASVELVTVVSPDADEEAVADGRSLLTRTSPALGAVESVGETVLRGDDVVETIVDRSRDHDVTIIGAAENGLLRRVLVGSVPQAVGREADGAVVMAKRHQGLPKALWRRLRDRL</sequence>
<protein>
    <submittedName>
        <fullName evidence="3">Universal stress protein</fullName>
    </submittedName>
</protein>
<evidence type="ECO:0000256" key="1">
    <source>
        <dbReference type="ARBA" id="ARBA00008791"/>
    </source>
</evidence>
<dbReference type="Pfam" id="PF00582">
    <property type="entry name" value="Usp"/>
    <property type="match status" value="2"/>
</dbReference>
<gene>
    <name evidence="3" type="ORF">GS429_15620</name>
</gene>
<dbReference type="SUPFAM" id="SSF52402">
    <property type="entry name" value="Adenine nucleotide alpha hydrolases-like"/>
    <property type="match status" value="2"/>
</dbReference>
<dbReference type="InterPro" id="IPR006016">
    <property type="entry name" value="UspA"/>
</dbReference>